<dbReference type="Gene3D" id="3.60.21.10">
    <property type="match status" value="1"/>
</dbReference>
<dbReference type="Proteomes" id="UP000254889">
    <property type="component" value="Chromosome"/>
</dbReference>
<name>A0A345ZYC3_9HYPH</name>
<dbReference type="KEGG" id="ptaw:DW352_16140"/>
<dbReference type="InterPro" id="IPR004843">
    <property type="entry name" value="Calcineurin-like_PHP"/>
</dbReference>
<dbReference type="GO" id="GO:0016787">
    <property type="term" value="F:hydrolase activity"/>
    <property type="evidence" value="ECO:0007669"/>
    <property type="project" value="InterPro"/>
</dbReference>
<dbReference type="Pfam" id="PF02872">
    <property type="entry name" value="5_nucleotid_C"/>
    <property type="match status" value="1"/>
</dbReference>
<gene>
    <name evidence="4" type="ORF">DW352_16140</name>
</gene>
<dbReference type="SUPFAM" id="SSF56300">
    <property type="entry name" value="Metallo-dependent phosphatases"/>
    <property type="match status" value="1"/>
</dbReference>
<dbReference type="PANTHER" id="PTHR11575">
    <property type="entry name" value="5'-NUCLEOTIDASE-RELATED"/>
    <property type="match status" value="1"/>
</dbReference>
<evidence type="ECO:0000313" key="5">
    <source>
        <dbReference type="Proteomes" id="UP000254889"/>
    </source>
</evidence>
<dbReference type="GO" id="GO:0009166">
    <property type="term" value="P:nucleotide catabolic process"/>
    <property type="evidence" value="ECO:0007669"/>
    <property type="project" value="InterPro"/>
</dbReference>
<dbReference type="Pfam" id="PF00149">
    <property type="entry name" value="Metallophos"/>
    <property type="match status" value="1"/>
</dbReference>
<dbReference type="SUPFAM" id="SSF55816">
    <property type="entry name" value="5'-nucleotidase (syn. UDP-sugar hydrolase), C-terminal domain"/>
    <property type="match status" value="1"/>
</dbReference>
<dbReference type="Gene3D" id="3.90.780.10">
    <property type="entry name" value="5'-Nucleotidase, C-terminal domain"/>
    <property type="match status" value="1"/>
</dbReference>
<evidence type="ECO:0000256" key="1">
    <source>
        <dbReference type="ARBA" id="ARBA00022729"/>
    </source>
</evidence>
<keyword evidence="1" id="KW-0732">Signal</keyword>
<sequence length="574" mass="61854">MRRSLWRADEAATSSIFVKVGWMLGLVFLVTPHLIGAAAAEPAERRVTFLTVNDIYRIDGVAEGKSGGLARLRTLRTWIERDAPDAILLHAGDFLSPSLVGKVFKGEQMIDAMNNLHGYPKTFDARMFVAFGNHEFDDSKCNNPASPLDKRIAESQFTWLVSNLDFSGCASMSGVPQRRNVKDGAIVDVGNVKIGLFGIGLTPDKKSAPDYPRFEEALPAARRSVAALRDRGAELVVALTHLPREDDETLLRELAPAGLDLLVGGHDHNNMVLMDSAGRPRGFKADSDGRSAWRIDVLLTSGQRPRVEAQLIALNEAIPPDEPMTKLAAWWAARADEELCRRRKDAEGKPASPLCLEEQIGRTQSVIELEETANRSQETGFGDWLADAVKKDTGADVAIVNSGILGLNEDLAAGTKLRLRHVADAIRFDDVIAVRVLPAKQVCAAIAHGLLHPGTGAWPHLAGVKAEVTRADNTYTAAAVTRFVGKKGVTCKSNTPIKVAAPPFLLCGGDGYPLLAPGETCIADLQKAPLPPGTKHKPRRLSEIAEAAIRAAGQAGIKPEKDGRVRFTEVGGAN</sequence>
<keyword evidence="5" id="KW-1185">Reference proteome</keyword>
<dbReference type="AlphaFoldDB" id="A0A345ZYC3"/>
<feature type="domain" description="Calcineurin-like phosphoesterase" evidence="2">
    <location>
        <begin position="48"/>
        <end position="269"/>
    </location>
</feature>
<dbReference type="PANTHER" id="PTHR11575:SF24">
    <property type="entry name" value="5'-NUCLEOTIDASE"/>
    <property type="match status" value="1"/>
</dbReference>
<proteinExistence type="predicted"/>
<dbReference type="EMBL" id="CP031417">
    <property type="protein sequence ID" value="AXK81920.1"/>
    <property type="molecule type" value="Genomic_DNA"/>
</dbReference>
<dbReference type="InterPro" id="IPR029052">
    <property type="entry name" value="Metallo-depent_PP-like"/>
</dbReference>
<evidence type="ECO:0000259" key="2">
    <source>
        <dbReference type="Pfam" id="PF00149"/>
    </source>
</evidence>
<evidence type="ECO:0000259" key="3">
    <source>
        <dbReference type="Pfam" id="PF02872"/>
    </source>
</evidence>
<dbReference type="InterPro" id="IPR008334">
    <property type="entry name" value="5'-Nucleotdase_C"/>
</dbReference>
<dbReference type="InterPro" id="IPR036907">
    <property type="entry name" value="5'-Nucleotdase_C_sf"/>
</dbReference>
<protein>
    <submittedName>
        <fullName evidence="4">Bifunctional metallophosphatase/5'-nucleotidase</fullName>
    </submittedName>
</protein>
<dbReference type="RefSeq" id="WP_115692299.1">
    <property type="nucleotide sequence ID" value="NZ_CP031417.1"/>
</dbReference>
<dbReference type="OrthoDB" id="9803927at2"/>
<feature type="domain" description="5'-Nucleotidase C-terminal" evidence="3">
    <location>
        <begin position="360"/>
        <end position="515"/>
    </location>
</feature>
<accession>A0A345ZYC3</accession>
<organism evidence="4 5">
    <name type="scientific">Pseudolabrys taiwanensis</name>
    <dbReference type="NCBI Taxonomy" id="331696"/>
    <lineage>
        <taxon>Bacteria</taxon>
        <taxon>Pseudomonadati</taxon>
        <taxon>Pseudomonadota</taxon>
        <taxon>Alphaproteobacteria</taxon>
        <taxon>Hyphomicrobiales</taxon>
        <taxon>Xanthobacteraceae</taxon>
        <taxon>Pseudolabrys</taxon>
    </lineage>
</organism>
<dbReference type="InterPro" id="IPR006179">
    <property type="entry name" value="5_nucleotidase/apyrase"/>
</dbReference>
<evidence type="ECO:0000313" key="4">
    <source>
        <dbReference type="EMBL" id="AXK81920.1"/>
    </source>
</evidence>
<reference evidence="4 5" key="1">
    <citation type="submission" date="2018-07" db="EMBL/GenBank/DDBJ databases">
        <authorList>
            <person name="Quirk P.G."/>
            <person name="Krulwich T.A."/>
        </authorList>
    </citation>
    <scope>NUCLEOTIDE SEQUENCE [LARGE SCALE GENOMIC DNA]</scope>
    <source>
        <strain evidence="4 5">CC-BB4</strain>
    </source>
</reference>